<keyword evidence="11" id="KW-0464">Manganese</keyword>
<dbReference type="PANTHER" id="PTHR33238:SF11">
    <property type="entry name" value="TRANSCRIPTIONAL REGULATOR MNTR"/>
    <property type="match status" value="1"/>
</dbReference>
<evidence type="ECO:0000259" key="15">
    <source>
        <dbReference type="PROSITE" id="PS50944"/>
    </source>
</evidence>
<dbReference type="SMART" id="SM00529">
    <property type="entry name" value="HTH_DTXR"/>
    <property type="match status" value="1"/>
</dbReference>
<keyword evidence="7" id="KW-0805">Transcription regulation</keyword>
<evidence type="ECO:0000256" key="8">
    <source>
        <dbReference type="ARBA" id="ARBA00023125"/>
    </source>
</evidence>
<dbReference type="NCBIfam" id="NF008273">
    <property type="entry name" value="PRK11050.1"/>
    <property type="match status" value="1"/>
</dbReference>
<dbReference type="Pfam" id="PF02742">
    <property type="entry name" value="Fe_dep_repr_C"/>
    <property type="match status" value="1"/>
</dbReference>
<evidence type="ECO:0000256" key="12">
    <source>
        <dbReference type="ARBA" id="ARBA00025185"/>
    </source>
</evidence>
<evidence type="ECO:0000313" key="17">
    <source>
        <dbReference type="Proteomes" id="UP000460715"/>
    </source>
</evidence>
<name>A0A845BB98_9PROT</name>
<organism evidence="16 17">
    <name type="scientific">Teichococcus coralli</name>
    <dbReference type="NCBI Taxonomy" id="2545983"/>
    <lineage>
        <taxon>Bacteria</taxon>
        <taxon>Pseudomonadati</taxon>
        <taxon>Pseudomonadota</taxon>
        <taxon>Alphaproteobacteria</taxon>
        <taxon>Acetobacterales</taxon>
        <taxon>Roseomonadaceae</taxon>
        <taxon>Roseomonas</taxon>
    </lineage>
</organism>
<dbReference type="Gene3D" id="1.10.60.10">
    <property type="entry name" value="Iron dependent repressor, metal binding and dimerisation domain"/>
    <property type="match status" value="1"/>
</dbReference>
<comment type="subcellular location">
    <subcellularLocation>
        <location evidence="1">Cytoplasm</location>
    </subcellularLocation>
</comment>
<keyword evidence="17" id="KW-1185">Reference proteome</keyword>
<comment type="caution">
    <text evidence="16">The sequence shown here is derived from an EMBL/GenBank/DDBJ whole genome shotgun (WGS) entry which is preliminary data.</text>
</comment>
<dbReference type="GO" id="GO:0003677">
    <property type="term" value="F:DNA binding"/>
    <property type="evidence" value="ECO:0007669"/>
    <property type="project" value="UniProtKB-KW"/>
</dbReference>
<dbReference type="SUPFAM" id="SSF46785">
    <property type="entry name" value="Winged helix' DNA-binding domain"/>
    <property type="match status" value="1"/>
</dbReference>
<evidence type="ECO:0000313" key="16">
    <source>
        <dbReference type="EMBL" id="MXP62647.1"/>
    </source>
</evidence>
<dbReference type="SUPFAM" id="SSF47979">
    <property type="entry name" value="Iron-dependent repressor protein, dimerization domain"/>
    <property type="match status" value="1"/>
</dbReference>
<accession>A0A845BB98</accession>
<dbReference type="Proteomes" id="UP000460715">
    <property type="component" value="Unassembled WGS sequence"/>
</dbReference>
<dbReference type="GO" id="GO:0005737">
    <property type="term" value="C:cytoplasm"/>
    <property type="evidence" value="ECO:0007669"/>
    <property type="project" value="UniProtKB-SubCell"/>
</dbReference>
<dbReference type="OrthoDB" id="9791355at2"/>
<comment type="similarity">
    <text evidence="2">Belongs to the DtxR/MntR family.</text>
</comment>
<dbReference type="PANTHER" id="PTHR33238">
    <property type="entry name" value="IRON (METAL) DEPENDENT REPRESSOR, DTXR FAMILY"/>
    <property type="match status" value="1"/>
</dbReference>
<dbReference type="Pfam" id="PF01325">
    <property type="entry name" value="Fe_dep_repress"/>
    <property type="match status" value="1"/>
</dbReference>
<dbReference type="InterPro" id="IPR022687">
    <property type="entry name" value="HTH_DTXR"/>
</dbReference>
<dbReference type="InterPro" id="IPR036388">
    <property type="entry name" value="WH-like_DNA-bd_sf"/>
</dbReference>
<dbReference type="Gene3D" id="1.10.10.10">
    <property type="entry name" value="Winged helix-like DNA-binding domain superfamily/Winged helix DNA-binding domain"/>
    <property type="match status" value="1"/>
</dbReference>
<protein>
    <recommendedName>
        <fullName evidence="4">Transcriptional regulator MntR</fullName>
    </recommendedName>
    <alternativeName>
        <fullName evidence="13">Manganese transport regulator</fullName>
    </alternativeName>
</protein>
<dbReference type="PROSITE" id="PS50944">
    <property type="entry name" value="HTH_DTXR"/>
    <property type="match status" value="1"/>
</dbReference>
<proteinExistence type="inferred from homology"/>
<dbReference type="InterPro" id="IPR022689">
    <property type="entry name" value="Iron_dep_repressor"/>
</dbReference>
<evidence type="ECO:0000256" key="6">
    <source>
        <dbReference type="ARBA" id="ARBA00022491"/>
    </source>
</evidence>
<dbReference type="GO" id="GO:0003700">
    <property type="term" value="F:DNA-binding transcription factor activity"/>
    <property type="evidence" value="ECO:0007669"/>
    <property type="project" value="InterPro"/>
</dbReference>
<evidence type="ECO:0000256" key="14">
    <source>
        <dbReference type="SAM" id="MobiDB-lite"/>
    </source>
</evidence>
<comment type="subunit">
    <text evidence="3">Homodimer.</text>
</comment>
<evidence type="ECO:0000256" key="5">
    <source>
        <dbReference type="ARBA" id="ARBA00022490"/>
    </source>
</evidence>
<dbReference type="GO" id="GO:0046914">
    <property type="term" value="F:transition metal ion binding"/>
    <property type="evidence" value="ECO:0007669"/>
    <property type="project" value="InterPro"/>
</dbReference>
<feature type="region of interest" description="Disordered" evidence="14">
    <location>
        <begin position="1"/>
        <end position="31"/>
    </location>
</feature>
<evidence type="ECO:0000256" key="13">
    <source>
        <dbReference type="ARBA" id="ARBA00032593"/>
    </source>
</evidence>
<dbReference type="InterPro" id="IPR036390">
    <property type="entry name" value="WH_DNA-bd_sf"/>
</dbReference>
<comment type="function">
    <text evidence="12">In the presence of manganese, represses expression of mntH and mntS. Up-regulates expression of mntP.</text>
</comment>
<evidence type="ECO:0000256" key="2">
    <source>
        <dbReference type="ARBA" id="ARBA00007871"/>
    </source>
</evidence>
<dbReference type="InterPro" id="IPR050536">
    <property type="entry name" value="DtxR_MntR_Metal-Reg"/>
</dbReference>
<keyword evidence="5" id="KW-0963">Cytoplasm</keyword>
<keyword evidence="10" id="KW-0804">Transcription</keyword>
<reference evidence="16 17" key="1">
    <citation type="submission" date="2019-03" db="EMBL/GenBank/DDBJ databases">
        <title>Roseomonas sp. a novel Roseomonas species isolated from Sea whip Gorgonian.</title>
        <authorList>
            <person name="Li F."/>
            <person name="Pan X."/>
            <person name="Huang S."/>
            <person name="Li Z."/>
            <person name="Meng B."/>
        </authorList>
    </citation>
    <scope>NUCLEOTIDE SEQUENCE [LARGE SCALE GENOMIC DNA]</scope>
    <source>
        <strain evidence="16 17">M0104</strain>
    </source>
</reference>
<dbReference type="EMBL" id="SNVJ01000003">
    <property type="protein sequence ID" value="MXP62647.1"/>
    <property type="molecule type" value="Genomic_DNA"/>
</dbReference>
<dbReference type="InterPro" id="IPR036421">
    <property type="entry name" value="Fe_dep_repressor_sf"/>
</dbReference>
<evidence type="ECO:0000256" key="7">
    <source>
        <dbReference type="ARBA" id="ARBA00023015"/>
    </source>
</evidence>
<dbReference type="AlphaFoldDB" id="A0A845BB98"/>
<evidence type="ECO:0000256" key="9">
    <source>
        <dbReference type="ARBA" id="ARBA00023159"/>
    </source>
</evidence>
<sequence>MPIKDPKPGPPPPPDADVAPEPFEMPAEGTQAARHASARAGRASAVLEDYVELIDDLLTEEGEARPTDLARRLGVSHATAIKSIARLKALGLAYSKPYRSIFLTEEGHALARKVRARHRVVVDLLKAMGVPDDVAESDAEGLEHHVSEVTLEAFAAFLRRMADRA</sequence>
<evidence type="ECO:0000256" key="1">
    <source>
        <dbReference type="ARBA" id="ARBA00004496"/>
    </source>
</evidence>
<feature type="domain" description="HTH dtxR-type" evidence="15">
    <location>
        <begin position="43"/>
        <end position="104"/>
    </location>
</feature>
<dbReference type="InterPro" id="IPR001367">
    <property type="entry name" value="Fe_dep_repressor"/>
</dbReference>
<evidence type="ECO:0000256" key="10">
    <source>
        <dbReference type="ARBA" id="ARBA00023163"/>
    </source>
</evidence>
<gene>
    <name evidence="16" type="primary">mntR</name>
    <name evidence="16" type="ORF">E0493_04675</name>
</gene>
<keyword evidence="9" id="KW-0010">Activator</keyword>
<evidence type="ECO:0000256" key="4">
    <source>
        <dbReference type="ARBA" id="ARBA00022386"/>
    </source>
</evidence>
<keyword evidence="8" id="KW-0238">DNA-binding</keyword>
<dbReference type="GO" id="GO:0046983">
    <property type="term" value="F:protein dimerization activity"/>
    <property type="evidence" value="ECO:0007669"/>
    <property type="project" value="InterPro"/>
</dbReference>
<evidence type="ECO:0000256" key="11">
    <source>
        <dbReference type="ARBA" id="ARBA00023211"/>
    </source>
</evidence>
<evidence type="ECO:0000256" key="3">
    <source>
        <dbReference type="ARBA" id="ARBA00011738"/>
    </source>
</evidence>
<keyword evidence="6" id="KW-0678">Repressor</keyword>